<dbReference type="AlphaFoldDB" id="A0A1G5SDN0"/>
<sequence>MKVALVLEYDGQGYCGWQKQPARPSVQSELENALSHIACQSIRTVAAGRTDAGVHALYQVVHFETNVARPMTAWVRGVNALVSPALSVLWAGEVPHDFHARYSANGRTYVYRLLNRPVRPAVLQGKVGWIHDPLDLRKMQAASEWLVGEHDFSTFRSAECQAKSAVRQIHKLEITQQGPLLTFELHANAFLQHMVRNIVGSLVYIGKGRYSTEWIQMILDKRDRALAAPTFSPDGLYLAGVHYPDIWHLPTIKALHTSIS</sequence>
<keyword evidence="9" id="KW-0456">Lyase</keyword>
<dbReference type="InterPro" id="IPR001406">
    <property type="entry name" value="PsdUridine_synth_TruA"/>
</dbReference>
<dbReference type="Proteomes" id="UP000198729">
    <property type="component" value="Unassembled WGS sequence"/>
</dbReference>
<dbReference type="PANTHER" id="PTHR11142">
    <property type="entry name" value="PSEUDOURIDYLATE SYNTHASE"/>
    <property type="match status" value="1"/>
</dbReference>
<evidence type="ECO:0000256" key="4">
    <source>
        <dbReference type="HAMAP-Rule" id="MF_00171"/>
    </source>
</evidence>
<dbReference type="GO" id="GO:0016829">
    <property type="term" value="F:lyase activity"/>
    <property type="evidence" value="ECO:0007669"/>
    <property type="project" value="UniProtKB-KW"/>
</dbReference>
<dbReference type="GO" id="GO:0160147">
    <property type="term" value="F:tRNA pseudouridine(38-40) synthase activity"/>
    <property type="evidence" value="ECO:0007669"/>
    <property type="project" value="UniProtKB-EC"/>
</dbReference>
<feature type="binding site" evidence="4 6">
    <location>
        <position position="109"/>
    </location>
    <ligand>
        <name>substrate</name>
    </ligand>
</feature>
<feature type="domain" description="Pseudouridine synthase I TruA alpha/beta" evidence="8">
    <location>
        <begin position="8"/>
        <end position="103"/>
    </location>
</feature>
<feature type="active site" description="Nucleophile" evidence="4 5">
    <location>
        <position position="51"/>
    </location>
</feature>
<dbReference type="InterPro" id="IPR020094">
    <property type="entry name" value="TruA/RsuA/RluB/E/F_N"/>
</dbReference>
<dbReference type="STRING" id="51642.NSMM_340033"/>
<evidence type="ECO:0000256" key="2">
    <source>
        <dbReference type="ARBA" id="ARBA00022694"/>
    </source>
</evidence>
<dbReference type="GO" id="GO:0003723">
    <property type="term" value="F:RNA binding"/>
    <property type="evidence" value="ECO:0007669"/>
    <property type="project" value="InterPro"/>
</dbReference>
<evidence type="ECO:0000313" key="9">
    <source>
        <dbReference type="EMBL" id="SCZ85097.1"/>
    </source>
</evidence>
<comment type="function">
    <text evidence="4">Formation of pseudouridine at positions 38, 39 and 40 in the anticodon stem and loop of transfer RNAs.</text>
</comment>
<evidence type="ECO:0000256" key="7">
    <source>
        <dbReference type="RuleBase" id="RU003792"/>
    </source>
</evidence>
<keyword evidence="3 4" id="KW-0413">Isomerase</keyword>
<keyword evidence="2 4" id="KW-0819">tRNA processing</keyword>
<name>A0A1G5SDN0_9PROT</name>
<dbReference type="FunFam" id="3.30.70.580:FF:000001">
    <property type="entry name" value="tRNA pseudouridine synthase A"/>
    <property type="match status" value="1"/>
</dbReference>
<dbReference type="PIRSF" id="PIRSF001430">
    <property type="entry name" value="tRNA_psdUrid_synth"/>
    <property type="match status" value="1"/>
</dbReference>
<reference evidence="9 10" key="1">
    <citation type="submission" date="2016-10" db="EMBL/GenBank/DDBJ databases">
        <authorList>
            <person name="de Groot N.N."/>
        </authorList>
    </citation>
    <scope>NUCLEOTIDE SEQUENCE [LARGE SCALE GENOMIC DNA]</scope>
    <source>
        <strain evidence="9">1</strain>
    </source>
</reference>
<dbReference type="InterPro" id="IPR020103">
    <property type="entry name" value="PsdUridine_synth_cat_dom_sf"/>
</dbReference>
<dbReference type="OrthoDB" id="9811823at2"/>
<evidence type="ECO:0000256" key="3">
    <source>
        <dbReference type="ARBA" id="ARBA00023235"/>
    </source>
</evidence>
<evidence type="ECO:0000256" key="1">
    <source>
        <dbReference type="ARBA" id="ARBA00009375"/>
    </source>
</evidence>
<dbReference type="EC" id="5.4.99.12" evidence="4"/>
<evidence type="ECO:0000313" key="10">
    <source>
        <dbReference type="Proteomes" id="UP000198729"/>
    </source>
</evidence>
<comment type="catalytic activity">
    <reaction evidence="4 7">
        <text>uridine(38/39/40) in tRNA = pseudouridine(38/39/40) in tRNA</text>
        <dbReference type="Rhea" id="RHEA:22376"/>
        <dbReference type="Rhea" id="RHEA-COMP:10085"/>
        <dbReference type="Rhea" id="RHEA-COMP:10087"/>
        <dbReference type="ChEBI" id="CHEBI:65314"/>
        <dbReference type="ChEBI" id="CHEBI:65315"/>
        <dbReference type="EC" id="5.4.99.12"/>
    </reaction>
</comment>
<dbReference type="Gene3D" id="3.30.70.660">
    <property type="entry name" value="Pseudouridine synthase I, catalytic domain, C-terminal subdomain"/>
    <property type="match status" value="1"/>
</dbReference>
<gene>
    <name evidence="4 9" type="primary">truA</name>
    <name evidence="9" type="ORF">NSMM_340033</name>
</gene>
<comment type="caution">
    <text evidence="4">Lacks conserved residue(s) required for the propagation of feature annotation.</text>
</comment>
<dbReference type="Gene3D" id="3.30.70.580">
    <property type="entry name" value="Pseudouridine synthase I, catalytic domain, N-terminal subdomain"/>
    <property type="match status" value="1"/>
</dbReference>
<dbReference type="Pfam" id="PF01416">
    <property type="entry name" value="PseudoU_synth_1"/>
    <property type="match status" value="2"/>
</dbReference>
<comment type="similarity">
    <text evidence="1 4 7">Belongs to the tRNA pseudouridine synthase TruA family.</text>
</comment>
<evidence type="ECO:0000259" key="8">
    <source>
        <dbReference type="Pfam" id="PF01416"/>
    </source>
</evidence>
<evidence type="ECO:0000256" key="5">
    <source>
        <dbReference type="PIRSR" id="PIRSR001430-1"/>
    </source>
</evidence>
<accession>A0A1G5SDN0</accession>
<dbReference type="NCBIfam" id="TIGR00071">
    <property type="entry name" value="hisT_truA"/>
    <property type="match status" value="1"/>
</dbReference>
<dbReference type="InterPro" id="IPR020097">
    <property type="entry name" value="PsdUridine_synth_TruA_a/b_dom"/>
</dbReference>
<dbReference type="EMBL" id="FMWO01000041">
    <property type="protein sequence ID" value="SCZ85097.1"/>
    <property type="molecule type" value="Genomic_DNA"/>
</dbReference>
<dbReference type="InterPro" id="IPR020095">
    <property type="entry name" value="PsdUridine_synth_TruA_C"/>
</dbReference>
<comment type="subunit">
    <text evidence="4">Homodimer.</text>
</comment>
<dbReference type="HAMAP" id="MF_00171">
    <property type="entry name" value="TruA"/>
    <property type="match status" value="1"/>
</dbReference>
<dbReference type="RefSeq" id="WP_090285094.1">
    <property type="nucleotide sequence ID" value="NZ_FMWO01000041.1"/>
</dbReference>
<keyword evidence="10" id="KW-1185">Reference proteome</keyword>
<dbReference type="CDD" id="cd02570">
    <property type="entry name" value="PseudoU_synth_EcTruA"/>
    <property type="match status" value="1"/>
</dbReference>
<dbReference type="GO" id="GO:0031119">
    <property type="term" value="P:tRNA pseudouridine synthesis"/>
    <property type="evidence" value="ECO:0007669"/>
    <property type="project" value="UniProtKB-UniRule"/>
</dbReference>
<dbReference type="PANTHER" id="PTHR11142:SF0">
    <property type="entry name" value="TRNA PSEUDOURIDINE SYNTHASE-LIKE 1"/>
    <property type="match status" value="1"/>
</dbReference>
<organism evidence="9 10">
    <name type="scientific">Nitrosomonas mobilis</name>
    <dbReference type="NCBI Taxonomy" id="51642"/>
    <lineage>
        <taxon>Bacteria</taxon>
        <taxon>Pseudomonadati</taxon>
        <taxon>Pseudomonadota</taxon>
        <taxon>Betaproteobacteria</taxon>
        <taxon>Nitrosomonadales</taxon>
        <taxon>Nitrosomonadaceae</taxon>
        <taxon>Nitrosomonas</taxon>
    </lineage>
</organism>
<evidence type="ECO:0000256" key="6">
    <source>
        <dbReference type="PIRSR" id="PIRSR001430-2"/>
    </source>
</evidence>
<protein>
    <recommendedName>
        <fullName evidence="4">tRNA pseudouridine synthase A</fullName>
        <ecNumber evidence="4">5.4.99.12</ecNumber>
    </recommendedName>
    <alternativeName>
        <fullName evidence="4">tRNA pseudouridine(38-40) synthase</fullName>
    </alternativeName>
    <alternativeName>
        <fullName evidence="4">tRNA pseudouridylate synthase I</fullName>
    </alternativeName>
    <alternativeName>
        <fullName evidence="4">tRNA-uridine isomerase I</fullName>
    </alternativeName>
</protein>
<proteinExistence type="inferred from homology"/>
<dbReference type="SUPFAM" id="SSF55120">
    <property type="entry name" value="Pseudouridine synthase"/>
    <property type="match status" value="1"/>
</dbReference>
<feature type="domain" description="Pseudouridine synthase I TruA alpha/beta" evidence="8">
    <location>
        <begin position="144"/>
        <end position="244"/>
    </location>
</feature>